<organism evidence="2 3">
    <name type="scientific">Oceanobacillus polygoni</name>
    <dbReference type="NCBI Taxonomy" id="1235259"/>
    <lineage>
        <taxon>Bacteria</taxon>
        <taxon>Bacillati</taxon>
        <taxon>Bacillota</taxon>
        <taxon>Bacilli</taxon>
        <taxon>Bacillales</taxon>
        <taxon>Bacillaceae</taxon>
        <taxon>Oceanobacillus</taxon>
    </lineage>
</organism>
<dbReference type="OrthoDB" id="9797709at2"/>
<sequence length="345" mass="37935">MELTKHNIEERMADYGVPGMSITLINRAQVSRAEGFGVLEVGTKARVQDDSIFNACSISKFLTSVLVLKLIEQDQLCLDEDVNQKLIHWKVPENEFTQRKKVTLRSLLSHQSGVMDPEGSFAELALNDKVPKMVDLLEGRTTYCTEPVQITYEPGSDFQYSDAGFCIIQQLIEDVTGKSFDTVINELIFQPLHMNKSTFPHTLLEIESGEISCGHDKGGKVVAGKYPIYPYQAASGLWTTPSDLAKLVIELIQSLKGKSTIGLSASLISELIASQGCKEWTGLGVFLDGANQEIEITSLGWGVGFQCMLVAYPYLESGAIIMTNADLGVHQSKGMIGEIYKSLLL</sequence>
<gene>
    <name evidence="2" type="ORF">J2Z64_000884</name>
</gene>
<dbReference type="Gene3D" id="3.40.710.10">
    <property type="entry name" value="DD-peptidase/beta-lactamase superfamily"/>
    <property type="match status" value="1"/>
</dbReference>
<dbReference type="SUPFAM" id="SSF56601">
    <property type="entry name" value="beta-lactamase/transpeptidase-like"/>
    <property type="match status" value="1"/>
</dbReference>
<proteinExistence type="predicted"/>
<name>A0A9X0YRJ2_9BACI</name>
<evidence type="ECO:0000313" key="3">
    <source>
        <dbReference type="Proteomes" id="UP001138793"/>
    </source>
</evidence>
<dbReference type="InterPro" id="IPR012338">
    <property type="entry name" value="Beta-lactam/transpept-like"/>
</dbReference>
<dbReference type="InterPro" id="IPR050491">
    <property type="entry name" value="AmpC-like"/>
</dbReference>
<comment type="caution">
    <text evidence="2">The sequence shown here is derived from an EMBL/GenBank/DDBJ whole genome shotgun (WGS) entry which is preliminary data.</text>
</comment>
<dbReference type="PANTHER" id="PTHR46825">
    <property type="entry name" value="D-ALANYL-D-ALANINE-CARBOXYPEPTIDASE/ENDOPEPTIDASE AMPH"/>
    <property type="match status" value="1"/>
</dbReference>
<dbReference type="Pfam" id="PF00144">
    <property type="entry name" value="Beta-lactamase"/>
    <property type="match status" value="1"/>
</dbReference>
<keyword evidence="3" id="KW-1185">Reference proteome</keyword>
<evidence type="ECO:0000313" key="2">
    <source>
        <dbReference type="EMBL" id="MBP2076672.1"/>
    </source>
</evidence>
<reference evidence="2" key="1">
    <citation type="submission" date="2021-03" db="EMBL/GenBank/DDBJ databases">
        <title>Genomic Encyclopedia of Type Strains, Phase IV (KMG-IV): sequencing the most valuable type-strain genomes for metagenomic binning, comparative biology and taxonomic classification.</title>
        <authorList>
            <person name="Goeker M."/>
        </authorList>
    </citation>
    <scope>NUCLEOTIDE SEQUENCE</scope>
    <source>
        <strain evidence="2">DSM 107338</strain>
    </source>
</reference>
<feature type="domain" description="Beta-lactamase-related" evidence="1">
    <location>
        <begin position="6"/>
        <end position="327"/>
    </location>
</feature>
<dbReference type="AlphaFoldDB" id="A0A9X0YRJ2"/>
<evidence type="ECO:0000259" key="1">
    <source>
        <dbReference type="Pfam" id="PF00144"/>
    </source>
</evidence>
<dbReference type="RefSeq" id="WP_149474511.1">
    <property type="nucleotide sequence ID" value="NZ_JAGGMB010000002.1"/>
</dbReference>
<protein>
    <submittedName>
        <fullName evidence="2">CubicO group peptidase (Beta-lactamase class C family)</fullName>
    </submittedName>
</protein>
<dbReference type="InterPro" id="IPR001466">
    <property type="entry name" value="Beta-lactam-related"/>
</dbReference>
<dbReference type="PANTHER" id="PTHR46825:SF12">
    <property type="entry name" value="PENICILLIN-BINDING PROTEIN 4"/>
    <property type="match status" value="1"/>
</dbReference>
<accession>A0A9X0YRJ2</accession>
<dbReference type="Proteomes" id="UP001138793">
    <property type="component" value="Unassembled WGS sequence"/>
</dbReference>
<dbReference type="EMBL" id="JAGGMB010000002">
    <property type="protein sequence ID" value="MBP2076672.1"/>
    <property type="molecule type" value="Genomic_DNA"/>
</dbReference>